<dbReference type="Proteomes" id="UP001168694">
    <property type="component" value="Unassembled WGS sequence"/>
</dbReference>
<keyword evidence="4" id="KW-1185">Reference proteome</keyword>
<dbReference type="RefSeq" id="WP_290399116.1">
    <property type="nucleotide sequence ID" value="NZ_JAUHLN010000002.1"/>
</dbReference>
<feature type="compositionally biased region" description="Basic and acidic residues" evidence="1">
    <location>
        <begin position="168"/>
        <end position="183"/>
    </location>
</feature>
<reference evidence="3" key="1">
    <citation type="submission" date="2023-06" db="EMBL/GenBank/DDBJ databases">
        <title>Draft Genome Sequences of Representative Paenibacillus Polymyxa, Bacillus cereus, Fictibacillus sp., and Brevibacillus agri Strains Isolated from Amazonian Dark Earth.</title>
        <authorList>
            <person name="Pellegrinetti T.A."/>
            <person name="Cunha I.C.M."/>
            <person name="Chaves M.G."/>
            <person name="Freitas A.S."/>
            <person name="Silva A.V.R."/>
            <person name="Tsai S.M."/>
            <person name="Mendes L.W."/>
        </authorList>
    </citation>
    <scope>NUCLEOTIDE SEQUENCE</scope>
    <source>
        <strain evidence="3">CENA-BCM004</strain>
    </source>
</reference>
<dbReference type="NCBIfam" id="NF041670">
    <property type="entry name" value="GvpQ"/>
    <property type="match status" value="1"/>
</dbReference>
<accession>A0ABT8E4Y2</accession>
<evidence type="ECO:0000256" key="1">
    <source>
        <dbReference type="SAM" id="MobiDB-lite"/>
    </source>
</evidence>
<proteinExistence type="predicted"/>
<dbReference type="EMBL" id="JAUHLN010000002">
    <property type="protein sequence ID" value="MDN4072963.1"/>
    <property type="molecule type" value="Genomic_DNA"/>
</dbReference>
<keyword evidence="2" id="KW-0812">Transmembrane</keyword>
<evidence type="ECO:0000313" key="3">
    <source>
        <dbReference type="EMBL" id="MDN4072963.1"/>
    </source>
</evidence>
<organism evidence="3 4">
    <name type="scientific">Fictibacillus terranigra</name>
    <dbReference type="NCBI Taxonomy" id="3058424"/>
    <lineage>
        <taxon>Bacteria</taxon>
        <taxon>Bacillati</taxon>
        <taxon>Bacillota</taxon>
        <taxon>Bacilli</taxon>
        <taxon>Bacillales</taxon>
        <taxon>Fictibacillaceae</taxon>
        <taxon>Fictibacillus</taxon>
    </lineage>
</organism>
<protein>
    <submittedName>
        <fullName evidence="3">Gas vesicle protein GvpQ</fullName>
    </submittedName>
</protein>
<dbReference type="InterPro" id="IPR049647">
    <property type="entry name" value="GvpQ-like"/>
</dbReference>
<feature type="region of interest" description="Disordered" evidence="1">
    <location>
        <begin position="130"/>
        <end position="183"/>
    </location>
</feature>
<comment type="caution">
    <text evidence="3">The sequence shown here is derived from an EMBL/GenBank/DDBJ whole genome shotgun (WGS) entry which is preliminary data.</text>
</comment>
<feature type="compositionally biased region" description="Polar residues" evidence="1">
    <location>
        <begin position="153"/>
        <end position="167"/>
    </location>
</feature>
<feature type="compositionally biased region" description="Basic and acidic residues" evidence="1">
    <location>
        <begin position="84"/>
        <end position="106"/>
    </location>
</feature>
<evidence type="ECO:0000256" key="2">
    <source>
        <dbReference type="SAM" id="Phobius"/>
    </source>
</evidence>
<sequence>MSHLNQKKSRISKGILIGGMLASSAFFVIPRIKTKAKRGLAAVKVAKNSKIKDKAKEKLKEEAKNHFKHKVEEAFRTKVNHASKKLENATEKNAKEVHGKAKQARDKVRDVLLHVQDKLKNLKKAGEKFQEKISSRNNGTKIKSVNDIKGTNDIKSSNHIKSSTGIKSSKDIKHARDMKKISS</sequence>
<name>A0ABT8E4Y2_9BACL</name>
<evidence type="ECO:0000313" key="4">
    <source>
        <dbReference type="Proteomes" id="UP001168694"/>
    </source>
</evidence>
<feature type="transmembrane region" description="Helical" evidence="2">
    <location>
        <begin position="12"/>
        <end position="29"/>
    </location>
</feature>
<gene>
    <name evidence="3" type="primary">gvpQ</name>
    <name evidence="3" type="ORF">QYF49_07995</name>
</gene>
<feature type="region of interest" description="Disordered" evidence="1">
    <location>
        <begin position="81"/>
        <end position="106"/>
    </location>
</feature>
<keyword evidence="2" id="KW-1133">Transmembrane helix</keyword>
<keyword evidence="2" id="KW-0472">Membrane</keyword>